<feature type="compositionally biased region" description="Acidic residues" evidence="1">
    <location>
        <begin position="413"/>
        <end position="423"/>
    </location>
</feature>
<comment type="caution">
    <text evidence="2">The sequence shown here is derived from an EMBL/GenBank/DDBJ whole genome shotgun (WGS) entry which is preliminary data.</text>
</comment>
<feature type="compositionally biased region" description="Basic residues" evidence="1">
    <location>
        <begin position="433"/>
        <end position="443"/>
    </location>
</feature>
<evidence type="ECO:0000313" key="3">
    <source>
        <dbReference type="Proteomes" id="UP000653454"/>
    </source>
</evidence>
<protein>
    <submittedName>
        <fullName evidence="2">(diamondback moth) hypothetical protein</fullName>
    </submittedName>
</protein>
<feature type="region of interest" description="Disordered" evidence="1">
    <location>
        <begin position="376"/>
        <end position="467"/>
    </location>
</feature>
<dbReference type="Proteomes" id="UP000653454">
    <property type="component" value="Unassembled WGS sequence"/>
</dbReference>
<gene>
    <name evidence="2" type="ORF">PLXY2_LOCUS3566</name>
</gene>
<feature type="compositionally biased region" description="Pro residues" evidence="1">
    <location>
        <begin position="444"/>
        <end position="454"/>
    </location>
</feature>
<feature type="compositionally biased region" description="Low complexity" evidence="1">
    <location>
        <begin position="343"/>
        <end position="362"/>
    </location>
</feature>
<evidence type="ECO:0000256" key="1">
    <source>
        <dbReference type="SAM" id="MobiDB-lite"/>
    </source>
</evidence>
<sequence>MGGVFSSHECRAGCGGARCCSCATPIPGCPAPAAGCPFDQGCHFPAPPCPPPEPACLPRLGFLSTCPQQPSFSSNLFGGSQFSSSHHFSGTGSQVFPCPQNSFGKSSNCQCPPNSFGRSSNCQCPPKVISIPMFGPNQLKQMFSSKSFQSQMGPGQMCGGQSVRQMCPAKQQSCGGSPSGQMFPGQMCPARSSMRFECPPQPACPPPCPPPCPAPCPAAQPQMKPQRCCDPKLCAQYDQMYGGTDSLSSVDSIPDSCEEEQKDKCCGSKRKLYRDNRCGSSTIIGSMQEVRSERQRRMVCRDPSHHGGCGKSRRVPVRPPPQPGCPAGACCSSSREVRPRRPGPTCSRPSSRPCSRPSSQPSSCCGSKTNLHPCPAPCQRSKKSRSKVTVQEPKAKRTPRPTPRSSTRSIPQYEEEYSEESEEAPPVCPAPCLRRRPQARPRPRPPPPPPPPPPEYRDYNTNNEGPDLYKNSKSKASDFLRIFLVLGGECCKILLQLVFLLRQYLGKMCNEVMTRKKCYTQRCCGS</sequence>
<evidence type="ECO:0000313" key="2">
    <source>
        <dbReference type="EMBL" id="CAG9106172.1"/>
    </source>
</evidence>
<feature type="region of interest" description="Disordered" evidence="1">
    <location>
        <begin position="300"/>
        <end position="362"/>
    </location>
</feature>
<reference evidence="2" key="1">
    <citation type="submission" date="2020-11" db="EMBL/GenBank/DDBJ databases">
        <authorList>
            <person name="Whiteford S."/>
        </authorList>
    </citation>
    <scope>NUCLEOTIDE SEQUENCE</scope>
</reference>
<proteinExistence type="predicted"/>
<keyword evidence="3" id="KW-1185">Reference proteome</keyword>
<name>A0A8S4DYK7_PLUXY</name>
<dbReference type="AlphaFoldDB" id="A0A8S4DYK7"/>
<accession>A0A8S4DYK7</accession>
<organism evidence="2 3">
    <name type="scientific">Plutella xylostella</name>
    <name type="common">Diamondback moth</name>
    <name type="synonym">Plutella maculipennis</name>
    <dbReference type="NCBI Taxonomy" id="51655"/>
    <lineage>
        <taxon>Eukaryota</taxon>
        <taxon>Metazoa</taxon>
        <taxon>Ecdysozoa</taxon>
        <taxon>Arthropoda</taxon>
        <taxon>Hexapoda</taxon>
        <taxon>Insecta</taxon>
        <taxon>Pterygota</taxon>
        <taxon>Neoptera</taxon>
        <taxon>Endopterygota</taxon>
        <taxon>Lepidoptera</taxon>
        <taxon>Glossata</taxon>
        <taxon>Ditrysia</taxon>
        <taxon>Yponomeutoidea</taxon>
        <taxon>Plutellidae</taxon>
        <taxon>Plutella</taxon>
    </lineage>
</organism>
<dbReference type="EMBL" id="CAJHNJ030000009">
    <property type="protein sequence ID" value="CAG9106172.1"/>
    <property type="molecule type" value="Genomic_DNA"/>
</dbReference>